<sequence length="111" mass="13394">MCYEQVGGMEEDIRREGGMERRLKMRKPRLKNKKRETETRERYYYFLFTDDIHQNKRQFNSLHVPIPSSVLFCPSPLRRLGLVPADRWQRRIKSVRHLLTLPSISFPSPIY</sequence>
<gene>
    <name evidence="1" type="ORF">HNY73_022303</name>
</gene>
<organism evidence="1 2">
    <name type="scientific">Argiope bruennichi</name>
    <name type="common">Wasp spider</name>
    <name type="synonym">Aranea bruennichi</name>
    <dbReference type="NCBI Taxonomy" id="94029"/>
    <lineage>
        <taxon>Eukaryota</taxon>
        <taxon>Metazoa</taxon>
        <taxon>Ecdysozoa</taxon>
        <taxon>Arthropoda</taxon>
        <taxon>Chelicerata</taxon>
        <taxon>Arachnida</taxon>
        <taxon>Araneae</taxon>
        <taxon>Araneomorphae</taxon>
        <taxon>Entelegynae</taxon>
        <taxon>Araneoidea</taxon>
        <taxon>Araneidae</taxon>
        <taxon>Argiope</taxon>
    </lineage>
</organism>
<name>A0A8T0E4N1_ARGBR</name>
<dbReference type="AlphaFoldDB" id="A0A8T0E4N1"/>
<accession>A0A8T0E4N1</accession>
<dbReference type="Proteomes" id="UP000807504">
    <property type="component" value="Unassembled WGS sequence"/>
</dbReference>
<evidence type="ECO:0000313" key="1">
    <source>
        <dbReference type="EMBL" id="KAF8764204.1"/>
    </source>
</evidence>
<reference evidence="1" key="2">
    <citation type="submission" date="2020-06" db="EMBL/GenBank/DDBJ databases">
        <authorList>
            <person name="Sheffer M."/>
        </authorList>
    </citation>
    <scope>NUCLEOTIDE SEQUENCE</scope>
</reference>
<comment type="caution">
    <text evidence="1">The sequence shown here is derived from an EMBL/GenBank/DDBJ whole genome shotgun (WGS) entry which is preliminary data.</text>
</comment>
<keyword evidence="2" id="KW-1185">Reference proteome</keyword>
<protein>
    <submittedName>
        <fullName evidence="1">Uncharacterized protein</fullName>
    </submittedName>
</protein>
<reference evidence="1" key="1">
    <citation type="journal article" date="2020" name="bioRxiv">
        <title>Chromosome-level reference genome of the European wasp spider Argiope bruennichi: a resource for studies on range expansion and evolutionary adaptation.</title>
        <authorList>
            <person name="Sheffer M.M."/>
            <person name="Hoppe A."/>
            <person name="Krehenwinkel H."/>
            <person name="Uhl G."/>
            <person name="Kuss A.W."/>
            <person name="Jensen L."/>
            <person name="Jensen C."/>
            <person name="Gillespie R.G."/>
            <person name="Hoff K.J."/>
            <person name="Prost S."/>
        </authorList>
    </citation>
    <scope>NUCLEOTIDE SEQUENCE</scope>
</reference>
<evidence type="ECO:0000313" key="2">
    <source>
        <dbReference type="Proteomes" id="UP000807504"/>
    </source>
</evidence>
<proteinExistence type="predicted"/>
<dbReference type="EMBL" id="JABXBU010002231">
    <property type="protein sequence ID" value="KAF8764204.1"/>
    <property type="molecule type" value="Genomic_DNA"/>
</dbReference>